<feature type="region of interest" description="Disordered" evidence="9">
    <location>
        <begin position="153"/>
        <end position="204"/>
    </location>
</feature>
<keyword evidence="6" id="KW-0804">Transcription</keyword>
<evidence type="ECO:0000256" key="6">
    <source>
        <dbReference type="ARBA" id="ARBA00023163"/>
    </source>
</evidence>
<keyword evidence="2 8" id="KW-0597">Phosphoprotein</keyword>
<sequence length="674" mass="75810">MSSDSKEYEFETSDSESDNRKEDSTFPDGLRVLAIDASPVCLAYLVSLLKKCKYEVVSTTRADEALRILRETKDKFDIVITDVVRPDMDGFQLLEIISFEMDIPVVLASTRDDIDYVKKGIRHGARDYLSKPLQLDVVKKIWHHVYRKKHERHDYQQRSSITREIDEHESQSLKRVRCSTDKVSNHHIDDNQNNDHETSSHKKPRVMWTKELHRKFLDAIEQLGEENTVPNMIHKVMNVPGLTRGNIGSHLQKYRNSLKKSTAERNKQSNLNHGANSNMFVGSTSATSDRMVEGTDVDSKNIKKDSVPAFKPYTQSSNVSSQVRQVMSQNDKMLENIPNAAPAPAPGLKLLKHPSFSRELRLEDFLDLDVGPTNMPIHSLSHSNSVGIHSQSSNVSSQVQQVMSQSDKMLENISHAASAPEFKLLKHPSFTRELRLEDFLDLDVGPTNMAIHSLSHSNYAGIHSQSSNLSSQVQQVMSQSDKMLENIPHAAPAPEFKLLKHPSFPRALRMDDFLDLDVGPTNMPIHSSSHSNSVGSSSQSFNVSNQVRQVIPQNEKMLENIPQAAPDFKLLKHPSFSRELRLEDFLDLDVGATNMPINSSSHSNPRGIPSHFGAGSSQNTGDIPQRDLMVINPSQDFVPGDDTAGLELKQLSTEQFDTDQDGLHPQNYNFMRQL</sequence>
<dbReference type="KEGG" id="qsa:O6P43_009872"/>
<evidence type="ECO:0000256" key="3">
    <source>
        <dbReference type="ARBA" id="ARBA00023012"/>
    </source>
</evidence>
<evidence type="ECO:0000256" key="2">
    <source>
        <dbReference type="ARBA" id="ARBA00022553"/>
    </source>
</evidence>
<dbReference type="PROSITE" id="PS50110">
    <property type="entry name" value="RESPONSE_REGULATORY"/>
    <property type="match status" value="1"/>
</dbReference>
<feature type="region of interest" description="Disordered" evidence="9">
    <location>
        <begin position="1"/>
        <end position="24"/>
    </location>
</feature>
<dbReference type="InterPro" id="IPR001789">
    <property type="entry name" value="Sig_transdc_resp-reg_receiver"/>
</dbReference>
<comment type="subcellular location">
    <subcellularLocation>
        <location evidence="1">Nucleus</location>
    </subcellularLocation>
</comment>
<evidence type="ECO:0000256" key="7">
    <source>
        <dbReference type="ARBA" id="ARBA00023242"/>
    </source>
</evidence>
<dbReference type="Proteomes" id="UP001163823">
    <property type="component" value="Chromosome 4"/>
</dbReference>
<feature type="domain" description="HTH myb-type" evidence="11">
    <location>
        <begin position="200"/>
        <end position="259"/>
    </location>
</feature>
<protein>
    <submittedName>
        <fullName evidence="12">Two-component response regulator</fullName>
    </submittedName>
</protein>
<organism evidence="12 13">
    <name type="scientific">Quillaja saponaria</name>
    <name type="common">Soap bark tree</name>
    <dbReference type="NCBI Taxonomy" id="32244"/>
    <lineage>
        <taxon>Eukaryota</taxon>
        <taxon>Viridiplantae</taxon>
        <taxon>Streptophyta</taxon>
        <taxon>Embryophyta</taxon>
        <taxon>Tracheophyta</taxon>
        <taxon>Spermatophyta</taxon>
        <taxon>Magnoliopsida</taxon>
        <taxon>eudicotyledons</taxon>
        <taxon>Gunneridae</taxon>
        <taxon>Pentapetalae</taxon>
        <taxon>rosids</taxon>
        <taxon>fabids</taxon>
        <taxon>Fabales</taxon>
        <taxon>Quillajaceae</taxon>
        <taxon>Quillaja</taxon>
    </lineage>
</organism>
<dbReference type="SUPFAM" id="SSF52172">
    <property type="entry name" value="CheY-like"/>
    <property type="match status" value="1"/>
</dbReference>
<evidence type="ECO:0000313" key="12">
    <source>
        <dbReference type="EMBL" id="KAJ7971906.1"/>
    </source>
</evidence>
<comment type="caution">
    <text evidence="12">The sequence shown here is derived from an EMBL/GenBank/DDBJ whole genome shotgun (WGS) entry which is preliminary data.</text>
</comment>
<feature type="domain" description="Response regulatory" evidence="10">
    <location>
        <begin position="31"/>
        <end position="146"/>
    </location>
</feature>
<keyword evidence="7" id="KW-0539">Nucleus</keyword>
<dbReference type="NCBIfam" id="TIGR01557">
    <property type="entry name" value="myb_SHAQKYF"/>
    <property type="match status" value="1"/>
</dbReference>
<dbReference type="PROSITE" id="PS51294">
    <property type="entry name" value="HTH_MYB"/>
    <property type="match status" value="1"/>
</dbReference>
<evidence type="ECO:0000256" key="8">
    <source>
        <dbReference type="PROSITE-ProRule" id="PRU00169"/>
    </source>
</evidence>
<dbReference type="Gene3D" id="1.10.10.60">
    <property type="entry name" value="Homeodomain-like"/>
    <property type="match status" value="1"/>
</dbReference>
<evidence type="ECO:0000256" key="1">
    <source>
        <dbReference type="ARBA" id="ARBA00004123"/>
    </source>
</evidence>
<dbReference type="Gene3D" id="3.40.50.2300">
    <property type="match status" value="1"/>
</dbReference>
<dbReference type="InterPro" id="IPR011006">
    <property type="entry name" value="CheY-like_superfamily"/>
</dbReference>
<feature type="modified residue" description="4-aspartylphosphate" evidence="8">
    <location>
        <position position="82"/>
    </location>
</feature>
<keyword evidence="4" id="KW-0805">Transcription regulation</keyword>
<evidence type="ECO:0000259" key="11">
    <source>
        <dbReference type="PROSITE" id="PS51294"/>
    </source>
</evidence>
<evidence type="ECO:0000256" key="9">
    <source>
        <dbReference type="SAM" id="MobiDB-lite"/>
    </source>
</evidence>
<dbReference type="FunFam" id="1.10.10.60:FF:000007">
    <property type="entry name" value="Two-component response regulator"/>
    <property type="match status" value="1"/>
</dbReference>
<dbReference type="InterPro" id="IPR001005">
    <property type="entry name" value="SANT/Myb"/>
</dbReference>
<dbReference type="Pfam" id="PF00072">
    <property type="entry name" value="Response_reg"/>
    <property type="match status" value="1"/>
</dbReference>
<evidence type="ECO:0000256" key="4">
    <source>
        <dbReference type="ARBA" id="ARBA00023015"/>
    </source>
</evidence>
<dbReference type="GO" id="GO:0003677">
    <property type="term" value="F:DNA binding"/>
    <property type="evidence" value="ECO:0007669"/>
    <property type="project" value="InterPro"/>
</dbReference>
<dbReference type="PANTHER" id="PTHR43874:SF7">
    <property type="entry name" value="TWO-COMPONENT RESPONSE REGULATOR ARR10"/>
    <property type="match status" value="1"/>
</dbReference>
<dbReference type="InterPro" id="IPR045279">
    <property type="entry name" value="ARR-like"/>
</dbReference>
<dbReference type="GO" id="GO:0009736">
    <property type="term" value="P:cytokinin-activated signaling pathway"/>
    <property type="evidence" value="ECO:0007669"/>
    <property type="project" value="InterPro"/>
</dbReference>
<keyword evidence="13" id="KW-1185">Reference proteome</keyword>
<dbReference type="Pfam" id="PF00249">
    <property type="entry name" value="Myb_DNA-binding"/>
    <property type="match status" value="1"/>
</dbReference>
<evidence type="ECO:0000256" key="5">
    <source>
        <dbReference type="ARBA" id="ARBA00023159"/>
    </source>
</evidence>
<proteinExistence type="predicted"/>
<dbReference type="InterPro" id="IPR009057">
    <property type="entry name" value="Homeodomain-like_sf"/>
</dbReference>
<keyword evidence="3" id="KW-0902">Two-component regulatory system</keyword>
<accession>A0AAD7PZ79</accession>
<keyword evidence="5" id="KW-0010">Activator</keyword>
<dbReference type="SUPFAM" id="SSF46689">
    <property type="entry name" value="Homeodomain-like"/>
    <property type="match status" value="1"/>
</dbReference>
<dbReference type="AlphaFoldDB" id="A0AAD7PZ79"/>
<dbReference type="EMBL" id="JARAOO010000004">
    <property type="protein sequence ID" value="KAJ7971906.1"/>
    <property type="molecule type" value="Genomic_DNA"/>
</dbReference>
<evidence type="ECO:0000313" key="13">
    <source>
        <dbReference type="Proteomes" id="UP001163823"/>
    </source>
</evidence>
<dbReference type="InterPro" id="IPR017930">
    <property type="entry name" value="Myb_dom"/>
</dbReference>
<dbReference type="PANTHER" id="PTHR43874">
    <property type="entry name" value="TWO-COMPONENT RESPONSE REGULATOR"/>
    <property type="match status" value="1"/>
</dbReference>
<dbReference type="InterPro" id="IPR006447">
    <property type="entry name" value="Myb_dom_plants"/>
</dbReference>
<gene>
    <name evidence="12" type="ORF">O6P43_009872</name>
</gene>
<dbReference type="GO" id="GO:0000160">
    <property type="term" value="P:phosphorelay signal transduction system"/>
    <property type="evidence" value="ECO:0007669"/>
    <property type="project" value="UniProtKB-KW"/>
</dbReference>
<dbReference type="SMART" id="SM00448">
    <property type="entry name" value="REC"/>
    <property type="match status" value="1"/>
</dbReference>
<dbReference type="CDD" id="cd17584">
    <property type="entry name" value="REC_typeB_ARR-like"/>
    <property type="match status" value="1"/>
</dbReference>
<name>A0AAD7PZ79_QUISA</name>
<reference evidence="12" key="1">
    <citation type="journal article" date="2023" name="Science">
        <title>Elucidation of the pathway for biosynthesis of saponin adjuvants from the soapbark tree.</title>
        <authorList>
            <person name="Reed J."/>
            <person name="Orme A."/>
            <person name="El-Demerdash A."/>
            <person name="Owen C."/>
            <person name="Martin L.B.B."/>
            <person name="Misra R.C."/>
            <person name="Kikuchi S."/>
            <person name="Rejzek M."/>
            <person name="Martin A.C."/>
            <person name="Harkess A."/>
            <person name="Leebens-Mack J."/>
            <person name="Louveau T."/>
            <person name="Stephenson M.J."/>
            <person name="Osbourn A."/>
        </authorList>
    </citation>
    <scope>NUCLEOTIDE SEQUENCE</scope>
    <source>
        <strain evidence="12">S10</strain>
    </source>
</reference>
<evidence type="ECO:0000259" key="10">
    <source>
        <dbReference type="PROSITE" id="PS50110"/>
    </source>
</evidence>
<dbReference type="GO" id="GO:0005634">
    <property type="term" value="C:nucleus"/>
    <property type="evidence" value="ECO:0007669"/>
    <property type="project" value="UniProtKB-SubCell"/>
</dbReference>
<feature type="compositionally biased region" description="Basic and acidic residues" evidence="9">
    <location>
        <begin position="153"/>
        <end position="200"/>
    </location>
</feature>